<reference evidence="4" key="1">
    <citation type="journal article" date="2019" name="Int. J. Syst. Evol. Microbiol.">
        <title>The Global Catalogue of Microorganisms (GCM) 10K type strain sequencing project: providing services to taxonomists for standard genome sequencing and annotation.</title>
        <authorList>
            <consortium name="The Broad Institute Genomics Platform"/>
            <consortium name="The Broad Institute Genome Sequencing Center for Infectious Disease"/>
            <person name="Wu L."/>
            <person name="Ma J."/>
        </authorList>
    </citation>
    <scope>NUCLEOTIDE SEQUENCE [LARGE SCALE GENOMIC DNA]</scope>
    <source>
        <strain evidence="4">NBRC 108565</strain>
    </source>
</reference>
<proteinExistence type="predicted"/>
<evidence type="ECO:0000313" key="4">
    <source>
        <dbReference type="Proteomes" id="UP001321475"/>
    </source>
</evidence>
<accession>A0ABN6XF07</accession>
<gene>
    <name evidence="3" type="ORF">GCM10025865_27970</name>
</gene>
<dbReference type="SUPFAM" id="SSF55729">
    <property type="entry name" value="Acyl-CoA N-acyltransferases (Nat)"/>
    <property type="match status" value="1"/>
</dbReference>
<evidence type="ECO:0000313" key="3">
    <source>
        <dbReference type="EMBL" id="BDZ43498.1"/>
    </source>
</evidence>
<dbReference type="InterPro" id="IPR016181">
    <property type="entry name" value="Acyl_CoA_acyltransferase"/>
</dbReference>
<dbReference type="RefSeq" id="WP_286217720.1">
    <property type="nucleotide sequence ID" value="NZ_AP027729.1"/>
</dbReference>
<dbReference type="CDD" id="cd04301">
    <property type="entry name" value="NAT_SF"/>
    <property type="match status" value="1"/>
</dbReference>
<keyword evidence="4" id="KW-1185">Reference proteome</keyword>
<dbReference type="Proteomes" id="UP001321475">
    <property type="component" value="Chromosome"/>
</dbReference>
<evidence type="ECO:0000256" key="1">
    <source>
        <dbReference type="SAM" id="MobiDB-lite"/>
    </source>
</evidence>
<evidence type="ECO:0000259" key="2">
    <source>
        <dbReference type="PROSITE" id="PS51186"/>
    </source>
</evidence>
<sequence length="303" mass="31591">MVRALDGTALVGPEHRGAGPSVDGLTPRWRSHPWVRAELPRRSVRRAWSADDACALLASSIPAPAHVAEPERAPLDGRDRLALWVLGEPGAAADLLLDVASAGGLPSPQDRDEVVVGGCVPRGMPSPVGRGTSALDARLPEILHRPPTSSWDWFWFSAHPDALARPGPAVTEVPPGGARDAVVDCLRVANPGAELDPRDPSTRWWGARSDDGPAGVLSAVAGAHPAVTGWEIGGIATLPDARGRGLAGAVLRAATRAALADAGLATLGMYADNASGRRLYESAGYVVGQRFSGWRVLRASQDG</sequence>
<organism evidence="3 4">
    <name type="scientific">Paraoerskovia sediminicola</name>
    <dbReference type="NCBI Taxonomy" id="1138587"/>
    <lineage>
        <taxon>Bacteria</taxon>
        <taxon>Bacillati</taxon>
        <taxon>Actinomycetota</taxon>
        <taxon>Actinomycetes</taxon>
        <taxon>Micrococcales</taxon>
        <taxon>Cellulomonadaceae</taxon>
        <taxon>Paraoerskovia</taxon>
    </lineage>
</organism>
<dbReference type="EMBL" id="AP027729">
    <property type="protein sequence ID" value="BDZ43498.1"/>
    <property type="molecule type" value="Genomic_DNA"/>
</dbReference>
<feature type="region of interest" description="Disordered" evidence="1">
    <location>
        <begin position="1"/>
        <end position="24"/>
    </location>
</feature>
<dbReference type="Pfam" id="PF00583">
    <property type="entry name" value="Acetyltransf_1"/>
    <property type="match status" value="1"/>
</dbReference>
<feature type="domain" description="N-acetyltransferase" evidence="2">
    <location>
        <begin position="168"/>
        <end position="303"/>
    </location>
</feature>
<dbReference type="InterPro" id="IPR000182">
    <property type="entry name" value="GNAT_dom"/>
</dbReference>
<dbReference type="Gene3D" id="3.40.630.30">
    <property type="match status" value="1"/>
</dbReference>
<protein>
    <recommendedName>
        <fullName evidence="2">N-acetyltransferase domain-containing protein</fullName>
    </recommendedName>
</protein>
<dbReference type="PROSITE" id="PS51186">
    <property type="entry name" value="GNAT"/>
    <property type="match status" value="1"/>
</dbReference>
<name>A0ABN6XF07_9CELL</name>